<feature type="compositionally biased region" description="Basic and acidic residues" evidence="1">
    <location>
        <begin position="84"/>
        <end position="95"/>
    </location>
</feature>
<organism evidence="2 3">
    <name type="scientific">Favolaschia claudopus</name>
    <dbReference type="NCBI Taxonomy" id="2862362"/>
    <lineage>
        <taxon>Eukaryota</taxon>
        <taxon>Fungi</taxon>
        <taxon>Dikarya</taxon>
        <taxon>Basidiomycota</taxon>
        <taxon>Agaricomycotina</taxon>
        <taxon>Agaricomycetes</taxon>
        <taxon>Agaricomycetidae</taxon>
        <taxon>Agaricales</taxon>
        <taxon>Marasmiineae</taxon>
        <taxon>Mycenaceae</taxon>
        <taxon>Favolaschia</taxon>
    </lineage>
</organism>
<gene>
    <name evidence="2" type="ORF">R3P38DRAFT_2904239</name>
</gene>
<keyword evidence="3" id="KW-1185">Reference proteome</keyword>
<evidence type="ECO:0000256" key="1">
    <source>
        <dbReference type="SAM" id="MobiDB-lite"/>
    </source>
</evidence>
<evidence type="ECO:0000313" key="2">
    <source>
        <dbReference type="EMBL" id="KAK7038068.1"/>
    </source>
</evidence>
<sequence>MSSFIGSLCDGSVEIRNYEDLSELFAEKLVVYSWRIDLALDATWNLKVLRFILTSRYGWRRSQSEFSFQHSNPGPAAYKPNLQRTHDSSEPRSNPEDPLWPFSFSLTSNTHLDLDHLPFSHLESSLLNLRTTLTSGSFATLEFTTPAPHVTFLSPQFTLCAVPFLPRKHARQDETPPSTRPPLRIRTATPLLASLHRILELLTTRRAGPGDALKLENVSNVSKDYARALNAAAERFEDVAAMREAFISQWGEAGWREQRLMMGWEAALFSAGLLMRWLVVVRR</sequence>
<evidence type="ECO:0000313" key="3">
    <source>
        <dbReference type="Proteomes" id="UP001362999"/>
    </source>
</evidence>
<accession>A0AAW0CH45</accession>
<comment type="caution">
    <text evidence="2">The sequence shown here is derived from an EMBL/GenBank/DDBJ whole genome shotgun (WGS) entry which is preliminary data.</text>
</comment>
<proteinExistence type="predicted"/>
<dbReference type="Proteomes" id="UP001362999">
    <property type="component" value="Unassembled WGS sequence"/>
</dbReference>
<dbReference type="AlphaFoldDB" id="A0AAW0CH45"/>
<reference evidence="2 3" key="1">
    <citation type="journal article" date="2024" name="J Genomics">
        <title>Draft genome sequencing and assembly of Favolaschia claudopus CIRM-BRFM 2984 isolated from oak limbs.</title>
        <authorList>
            <person name="Navarro D."/>
            <person name="Drula E."/>
            <person name="Chaduli D."/>
            <person name="Cazenave R."/>
            <person name="Ahrendt S."/>
            <person name="Wang J."/>
            <person name="Lipzen A."/>
            <person name="Daum C."/>
            <person name="Barry K."/>
            <person name="Grigoriev I.V."/>
            <person name="Favel A."/>
            <person name="Rosso M.N."/>
            <person name="Martin F."/>
        </authorList>
    </citation>
    <scope>NUCLEOTIDE SEQUENCE [LARGE SCALE GENOMIC DNA]</scope>
    <source>
        <strain evidence="2 3">CIRM-BRFM 2984</strain>
    </source>
</reference>
<feature type="region of interest" description="Disordered" evidence="1">
    <location>
        <begin position="66"/>
        <end position="96"/>
    </location>
</feature>
<name>A0AAW0CH45_9AGAR</name>
<dbReference type="EMBL" id="JAWWNJ010000017">
    <property type="protein sequence ID" value="KAK7038068.1"/>
    <property type="molecule type" value="Genomic_DNA"/>
</dbReference>
<protein>
    <submittedName>
        <fullName evidence="2">Uncharacterized protein</fullName>
    </submittedName>
</protein>